<organism evidence="4 5">
    <name type="scientific">Ameca splendens</name>
    <dbReference type="NCBI Taxonomy" id="208324"/>
    <lineage>
        <taxon>Eukaryota</taxon>
        <taxon>Metazoa</taxon>
        <taxon>Chordata</taxon>
        <taxon>Craniata</taxon>
        <taxon>Vertebrata</taxon>
        <taxon>Euteleostomi</taxon>
        <taxon>Actinopterygii</taxon>
        <taxon>Neopterygii</taxon>
        <taxon>Teleostei</taxon>
        <taxon>Neoteleostei</taxon>
        <taxon>Acanthomorphata</taxon>
        <taxon>Ovalentaria</taxon>
        <taxon>Atherinomorphae</taxon>
        <taxon>Cyprinodontiformes</taxon>
        <taxon>Goodeidae</taxon>
        <taxon>Ameca</taxon>
    </lineage>
</organism>
<gene>
    <name evidence="4" type="ORF">AMECASPLE_037020</name>
</gene>
<keyword evidence="5" id="KW-1185">Reference proteome</keyword>
<dbReference type="Gene3D" id="3.30.40.10">
    <property type="entry name" value="Zinc/RING finger domain, C3HC4 (zinc finger)"/>
    <property type="match status" value="1"/>
</dbReference>
<dbReference type="PROSITE" id="PS01359">
    <property type="entry name" value="ZF_PHD_1"/>
    <property type="match status" value="1"/>
</dbReference>
<reference evidence="4 5" key="1">
    <citation type="submission" date="2021-06" db="EMBL/GenBank/DDBJ databases">
        <authorList>
            <person name="Palmer J.M."/>
        </authorList>
    </citation>
    <scope>NUCLEOTIDE SEQUENCE [LARGE SCALE GENOMIC DNA]</scope>
    <source>
        <strain evidence="4 5">AS_MEX2019</strain>
        <tissue evidence="4">Muscle</tissue>
    </source>
</reference>
<dbReference type="EMBL" id="JAHRIP010053103">
    <property type="protein sequence ID" value="MEQ2301529.1"/>
    <property type="molecule type" value="Genomic_DNA"/>
</dbReference>
<dbReference type="SUPFAM" id="SSF57903">
    <property type="entry name" value="FYVE/PHD zinc finger"/>
    <property type="match status" value="2"/>
</dbReference>
<evidence type="ECO:0000256" key="1">
    <source>
        <dbReference type="ARBA" id="ARBA00022723"/>
    </source>
</evidence>
<name>A0ABV0Z5Q5_9TELE</name>
<comment type="caution">
    <text evidence="4">The sequence shown here is derived from an EMBL/GenBank/DDBJ whole genome shotgun (WGS) entry which is preliminary data.</text>
</comment>
<evidence type="ECO:0000256" key="3">
    <source>
        <dbReference type="ARBA" id="ARBA00022833"/>
    </source>
</evidence>
<accession>A0ABV0Z5Q5</accession>
<dbReference type="Proteomes" id="UP001469553">
    <property type="component" value="Unassembled WGS sequence"/>
</dbReference>
<dbReference type="InterPro" id="IPR011011">
    <property type="entry name" value="Znf_FYVE_PHD"/>
</dbReference>
<protein>
    <submittedName>
        <fullName evidence="4">Uncharacterized protein</fullName>
    </submittedName>
</protein>
<keyword evidence="3" id="KW-0862">Zinc</keyword>
<evidence type="ECO:0000313" key="5">
    <source>
        <dbReference type="Proteomes" id="UP001469553"/>
    </source>
</evidence>
<sequence length="174" mass="20016">MCLRPHIVCKCVENSASDLNLKWGNNFRSYCQDHSPTQTLCVDSDFSLPQSCSICLDSIDPVLSYSVLKCPSCHASWFHRDCVQRQAHSAGLFFFRCTLCNNKENFQKEMLRMGVYIPERDASWELEPNAYSELLEVYNRCDSAICLCNNGRTHSVKKGYIMLSFLCKLKNIIY</sequence>
<keyword evidence="1" id="KW-0479">Metal-binding</keyword>
<dbReference type="InterPro" id="IPR013083">
    <property type="entry name" value="Znf_RING/FYVE/PHD"/>
</dbReference>
<evidence type="ECO:0000256" key="2">
    <source>
        <dbReference type="ARBA" id="ARBA00022771"/>
    </source>
</evidence>
<keyword evidence="2" id="KW-0863">Zinc-finger</keyword>
<dbReference type="InterPro" id="IPR051188">
    <property type="entry name" value="PHD-type_Zinc_Finger"/>
</dbReference>
<proteinExistence type="predicted"/>
<dbReference type="PANTHER" id="PTHR12420:SF42">
    <property type="entry name" value="G2_M PHASE-SPECIFIC E3 UBIQUITIN-PROTEIN LIGASE"/>
    <property type="match status" value="1"/>
</dbReference>
<dbReference type="PANTHER" id="PTHR12420">
    <property type="entry name" value="PHD FINGER PROTEIN"/>
    <property type="match status" value="1"/>
</dbReference>
<dbReference type="InterPro" id="IPR019786">
    <property type="entry name" value="Zinc_finger_PHD-type_CS"/>
</dbReference>
<evidence type="ECO:0000313" key="4">
    <source>
        <dbReference type="EMBL" id="MEQ2301529.1"/>
    </source>
</evidence>